<keyword evidence="18" id="KW-0325">Glycoprotein</keyword>
<evidence type="ECO:0000256" key="20">
    <source>
        <dbReference type="ARBA" id="ARBA00023230"/>
    </source>
</evidence>
<evidence type="ECO:0000256" key="25">
    <source>
        <dbReference type="SAM" id="Phobius"/>
    </source>
</evidence>
<evidence type="ECO:0000256" key="3">
    <source>
        <dbReference type="ARBA" id="ARBA00022527"/>
    </source>
</evidence>
<keyword evidence="4" id="KW-0507">mRNA processing</keyword>
<evidence type="ECO:0000256" key="14">
    <source>
        <dbReference type="ARBA" id="ARBA00023015"/>
    </source>
</evidence>
<evidence type="ECO:0000313" key="29">
    <source>
        <dbReference type="Proteomes" id="UP001177140"/>
    </source>
</evidence>
<dbReference type="Pfam" id="PF06479">
    <property type="entry name" value="Ribonuc_2-5A"/>
    <property type="match status" value="1"/>
</dbReference>
<dbReference type="Pfam" id="PF00069">
    <property type="entry name" value="Pkinase"/>
    <property type="match status" value="1"/>
</dbReference>
<accession>A0AA42ARC4</accession>
<dbReference type="PANTHER" id="PTHR13954">
    <property type="entry name" value="IRE1-RELATED"/>
    <property type="match status" value="1"/>
</dbReference>
<evidence type="ECO:0000256" key="11">
    <source>
        <dbReference type="ARBA" id="ARBA00022824"/>
    </source>
</evidence>
<dbReference type="InterPro" id="IPR000719">
    <property type="entry name" value="Prot_kinase_dom"/>
</dbReference>
<evidence type="ECO:0000256" key="6">
    <source>
        <dbReference type="ARBA" id="ARBA00022692"/>
    </source>
</evidence>
<comment type="subcellular location">
    <subcellularLocation>
        <location evidence="1">Endoplasmic reticulum membrane</location>
        <topology evidence="1">Single-pass type I membrane protein</topology>
    </subcellularLocation>
</comment>
<evidence type="ECO:0000256" key="22">
    <source>
        <dbReference type="ARBA" id="ARBA00047899"/>
    </source>
</evidence>
<evidence type="ECO:0000256" key="15">
    <source>
        <dbReference type="ARBA" id="ARBA00023136"/>
    </source>
</evidence>
<dbReference type="Gene3D" id="3.30.200.20">
    <property type="entry name" value="Phosphorylase Kinase, domain 1"/>
    <property type="match status" value="1"/>
</dbReference>
<dbReference type="GO" id="GO:0005524">
    <property type="term" value="F:ATP binding"/>
    <property type="evidence" value="ECO:0007669"/>
    <property type="project" value="UniProtKB-KW"/>
</dbReference>
<dbReference type="GO" id="GO:0036498">
    <property type="term" value="P:IRE1-mediated unfolded protein response"/>
    <property type="evidence" value="ECO:0007669"/>
    <property type="project" value="TreeGrafter"/>
</dbReference>
<comment type="catalytic activity">
    <reaction evidence="23">
        <text>L-seryl-[protein] + ATP = O-phospho-L-seryl-[protein] + ADP + H(+)</text>
        <dbReference type="Rhea" id="RHEA:17989"/>
        <dbReference type="Rhea" id="RHEA-COMP:9863"/>
        <dbReference type="Rhea" id="RHEA-COMP:11604"/>
        <dbReference type="ChEBI" id="CHEBI:15378"/>
        <dbReference type="ChEBI" id="CHEBI:29999"/>
        <dbReference type="ChEBI" id="CHEBI:30616"/>
        <dbReference type="ChEBI" id="CHEBI:83421"/>
        <dbReference type="ChEBI" id="CHEBI:456216"/>
        <dbReference type="EC" id="2.7.11.1"/>
    </reaction>
</comment>
<evidence type="ECO:0000256" key="18">
    <source>
        <dbReference type="ARBA" id="ARBA00023180"/>
    </source>
</evidence>
<evidence type="ECO:0000259" key="26">
    <source>
        <dbReference type="PROSITE" id="PS50011"/>
    </source>
</evidence>
<evidence type="ECO:0000256" key="16">
    <source>
        <dbReference type="ARBA" id="ARBA00023157"/>
    </source>
</evidence>
<name>A0AA42ARC4_PAPNU</name>
<dbReference type="InterPro" id="IPR010513">
    <property type="entry name" value="KEN_dom"/>
</dbReference>
<dbReference type="GO" id="GO:0004674">
    <property type="term" value="F:protein serine/threonine kinase activity"/>
    <property type="evidence" value="ECO:0007669"/>
    <property type="project" value="UniProtKB-KW"/>
</dbReference>
<dbReference type="SUPFAM" id="SSF56112">
    <property type="entry name" value="Protein kinase-like (PK-like)"/>
    <property type="match status" value="1"/>
</dbReference>
<feature type="domain" description="Protein kinase" evidence="26">
    <location>
        <begin position="424"/>
        <end position="715"/>
    </location>
</feature>
<dbReference type="FunFam" id="3.30.200.20:FF:000077">
    <property type="entry name" value="Putative Serine/threonine-protein kinase/endoribonuclease IRE1"/>
    <property type="match status" value="1"/>
</dbReference>
<dbReference type="InterPro" id="IPR015943">
    <property type="entry name" value="WD40/YVTN_repeat-like_dom_sf"/>
</dbReference>
<comment type="caution">
    <text evidence="28">The sequence shown here is derived from an EMBL/GenBank/DDBJ whole genome shotgun (WGS) entry which is preliminary data.</text>
</comment>
<evidence type="ECO:0000256" key="8">
    <source>
        <dbReference type="ARBA" id="ARBA00022741"/>
    </source>
</evidence>
<dbReference type="SMART" id="SM00564">
    <property type="entry name" value="PQQ"/>
    <property type="match status" value="2"/>
</dbReference>
<dbReference type="Gene3D" id="2.130.10.10">
    <property type="entry name" value="YVTN repeat-like/Quinoprotein amine dehydrogenase"/>
    <property type="match status" value="1"/>
</dbReference>
<comment type="catalytic activity">
    <reaction evidence="22">
        <text>L-threonyl-[protein] + ATP = O-phospho-L-threonyl-[protein] + ADP + H(+)</text>
        <dbReference type="Rhea" id="RHEA:46608"/>
        <dbReference type="Rhea" id="RHEA-COMP:11060"/>
        <dbReference type="Rhea" id="RHEA-COMP:11605"/>
        <dbReference type="ChEBI" id="CHEBI:15378"/>
        <dbReference type="ChEBI" id="CHEBI:30013"/>
        <dbReference type="ChEBI" id="CHEBI:30616"/>
        <dbReference type="ChEBI" id="CHEBI:61977"/>
        <dbReference type="ChEBI" id="CHEBI:456216"/>
        <dbReference type="EC" id="2.7.11.1"/>
    </reaction>
</comment>
<keyword evidence="12" id="KW-0067">ATP-binding</keyword>
<dbReference type="GO" id="GO:0008380">
    <property type="term" value="P:RNA splicing"/>
    <property type="evidence" value="ECO:0007669"/>
    <property type="project" value="UniProtKB-KW"/>
</dbReference>
<keyword evidence="9" id="KW-0418">Kinase</keyword>
<evidence type="ECO:0000256" key="9">
    <source>
        <dbReference type="ARBA" id="ARBA00022777"/>
    </source>
</evidence>
<dbReference type="SUPFAM" id="SSF50998">
    <property type="entry name" value="Quinoprotein alcohol dehydrogenase-like"/>
    <property type="match status" value="1"/>
</dbReference>
<dbReference type="InterPro" id="IPR008271">
    <property type="entry name" value="Ser/Thr_kinase_AS"/>
</dbReference>
<dbReference type="FunFam" id="1.20.1440.180:FF:000002">
    <property type="entry name" value="Serine/threonine-protein kinase/endoribonuclease IRE1"/>
    <property type="match status" value="1"/>
</dbReference>
<dbReference type="GO" id="GO:1990604">
    <property type="term" value="C:IRE1-TRAF2-ASK1 complex"/>
    <property type="evidence" value="ECO:0007669"/>
    <property type="project" value="TreeGrafter"/>
</dbReference>
<dbReference type="Proteomes" id="UP001177140">
    <property type="component" value="Unassembled WGS sequence"/>
</dbReference>
<dbReference type="FunFam" id="1.10.510.10:FF:000463">
    <property type="entry name" value="Serine/threonine-protein kinase/endoribonuclease IRE1a"/>
    <property type="match status" value="1"/>
</dbReference>
<keyword evidence="5" id="KW-0808">Transferase</keyword>
<keyword evidence="7" id="KW-0732">Signal</keyword>
<keyword evidence="16" id="KW-1015">Disulfide bond</keyword>
<dbReference type="PROSITE" id="PS51257">
    <property type="entry name" value="PROKAR_LIPOPROTEIN"/>
    <property type="match status" value="1"/>
</dbReference>
<dbReference type="GO" id="GO:0016787">
    <property type="term" value="F:hydrolase activity"/>
    <property type="evidence" value="ECO:0007669"/>
    <property type="project" value="UniProtKB-KW"/>
</dbReference>
<dbReference type="Gene3D" id="1.20.1440.180">
    <property type="entry name" value="KEN domain"/>
    <property type="match status" value="1"/>
</dbReference>
<keyword evidence="8" id="KW-0547">Nucleotide-binding</keyword>
<evidence type="ECO:0000256" key="24">
    <source>
        <dbReference type="ARBA" id="ARBA00065357"/>
    </source>
</evidence>
<feature type="transmembrane region" description="Helical" evidence="25">
    <location>
        <begin position="321"/>
        <end position="341"/>
    </location>
</feature>
<dbReference type="PROSITE" id="PS00108">
    <property type="entry name" value="PROTEIN_KINASE_ST"/>
    <property type="match status" value="1"/>
</dbReference>
<dbReference type="EMBL" id="JAJJMA010205257">
    <property type="protein sequence ID" value="MCL7039808.1"/>
    <property type="molecule type" value="Genomic_DNA"/>
</dbReference>
<dbReference type="PROSITE" id="PS51392">
    <property type="entry name" value="KEN"/>
    <property type="match status" value="1"/>
</dbReference>
<feature type="domain" description="KEN" evidence="27">
    <location>
        <begin position="718"/>
        <end position="849"/>
    </location>
</feature>
<dbReference type="Gene3D" id="1.10.510.10">
    <property type="entry name" value="Transferase(Phosphotransferase) domain 1"/>
    <property type="match status" value="1"/>
</dbReference>
<keyword evidence="6 25" id="KW-0812">Transmembrane</keyword>
<keyword evidence="15 25" id="KW-0472">Membrane</keyword>
<keyword evidence="11" id="KW-0256">Endoplasmic reticulum</keyword>
<gene>
    <name evidence="28" type="ORF">MKW94_029920</name>
</gene>
<evidence type="ECO:0000256" key="2">
    <source>
        <dbReference type="ARBA" id="ARBA00012513"/>
    </source>
</evidence>
<dbReference type="InterPro" id="IPR002372">
    <property type="entry name" value="PQQ_rpt_dom"/>
</dbReference>
<dbReference type="InterPro" id="IPR011047">
    <property type="entry name" value="Quinoprotein_ADH-like_sf"/>
</dbReference>
<keyword evidence="10" id="KW-0378">Hydrolase</keyword>
<dbReference type="GO" id="GO:0051082">
    <property type="term" value="F:unfolded protein binding"/>
    <property type="evidence" value="ECO:0007669"/>
    <property type="project" value="TreeGrafter"/>
</dbReference>
<sequence length="852" mass="96431">MKPYYLNLLFIFAILFSCFALFFAKSVVSFDISKLLGSNAESLQGFQSNPAGRTLKNVESLQGFPSRPAGRTLKNTIQQDTYLFVAHTDGSLFNVDQHTGDVRWKFSSGEPLWSSFQAFLNSPRLDEKTDSGWDYEYLDVDDSMFVVKGPNSEVKYKLTETAAQLFDKVTSHPDIFPGQIVICSKRNEVYILNAKSGRLVSEHTHAPRMKEEGDANYGSLVESNVVETGGQIYVIRTTYYFQSTSSSRELKWNLNYSEYMIMEHSQGLEDDISRNSLPASNGLGLEFKRDTLVPWIPSRVPVKPKLALPGSNSDGYKNPLYGNWWLTAILGSVGVVVILSLHRLSPMRFLRLVKLTTQSNDSKVAVSKKKKSRKLGNNKKNTNFEKIKNIISQEGENANGLQVDKNDTELTNGGVVGRKIGRLFVSNIEIARGSNGTVVLEGNYEGRPVAIKRLVKAHHDVASKEIQNLIASDRHQNIVRWYGVEYDLDFVYLSLERCMCNLDDLIQVCSASSLSSVTIKDQTESPTNEYNVRLDVLQAIDKDIELWKANGYPSPVLLKMMRDVVSGLAHLHDLGIIHRDLKPQNVLILKQRSLCAKLSDMGISKRLNGDMSSLGHHATGSGSSGWQAPEQILRGRQTRAVDLFSLGCVLFFCITGGKHPFGDRPFQRDSNITESRVDLFMVEHIPEAVDLLSRLLDSDPEARPKALDVLHHPFFWNSEIRLAFLRDTSDRVELEDRQVDSDLLKALEAVAPVALGGKWDEKMESEFISNIGRYRRYKFDSTRDLLRVIRNKLNHFRELPQDIQELLGPVPEGFDGYFASRFPKFLMEVYKVMYKYCREEECFLKYFKGNLV</sequence>
<organism evidence="28 29">
    <name type="scientific">Papaver nudicaule</name>
    <name type="common">Iceland poppy</name>
    <dbReference type="NCBI Taxonomy" id="74823"/>
    <lineage>
        <taxon>Eukaryota</taxon>
        <taxon>Viridiplantae</taxon>
        <taxon>Streptophyta</taxon>
        <taxon>Embryophyta</taxon>
        <taxon>Tracheophyta</taxon>
        <taxon>Spermatophyta</taxon>
        <taxon>Magnoliopsida</taxon>
        <taxon>Ranunculales</taxon>
        <taxon>Papaveraceae</taxon>
        <taxon>Papaveroideae</taxon>
        <taxon>Papaver</taxon>
    </lineage>
</organism>
<evidence type="ECO:0000256" key="19">
    <source>
        <dbReference type="ARBA" id="ARBA00023187"/>
    </source>
</evidence>
<dbReference type="GO" id="GO:0004521">
    <property type="term" value="F:RNA endonuclease activity"/>
    <property type="evidence" value="ECO:0007669"/>
    <property type="project" value="InterPro"/>
</dbReference>
<keyword evidence="29" id="KW-1185">Reference proteome</keyword>
<keyword evidence="21" id="KW-0511">Multifunctional enzyme</keyword>
<keyword evidence="13 25" id="KW-1133">Transmembrane helix</keyword>
<keyword evidence="17" id="KW-0804">Transcription</keyword>
<dbReference type="AlphaFoldDB" id="A0AA42ARC4"/>
<keyword evidence="19" id="KW-0508">mRNA splicing</keyword>
<evidence type="ECO:0000256" key="17">
    <source>
        <dbReference type="ARBA" id="ARBA00023163"/>
    </source>
</evidence>
<dbReference type="InterPro" id="IPR018391">
    <property type="entry name" value="PQQ_b-propeller_rpt"/>
</dbReference>
<keyword evidence="20" id="KW-0834">Unfolded protein response</keyword>
<dbReference type="CDD" id="cd10422">
    <property type="entry name" value="RNase_Ire1"/>
    <property type="match status" value="1"/>
</dbReference>
<dbReference type="InterPro" id="IPR011009">
    <property type="entry name" value="Kinase-like_dom_sf"/>
</dbReference>
<evidence type="ECO:0000259" key="27">
    <source>
        <dbReference type="PROSITE" id="PS51392"/>
    </source>
</evidence>
<comment type="subunit">
    <text evidence="24">Homodimer; disulfide-linked. Dimer formation is driven by hydrophobic interactions within the N-terminal luminal domains and stabilized by disulfide bridges.</text>
</comment>
<dbReference type="PANTHER" id="PTHR13954:SF6">
    <property type="entry name" value="NON-SPECIFIC SERINE_THREONINE PROTEIN KINASE"/>
    <property type="match status" value="1"/>
</dbReference>
<evidence type="ECO:0000256" key="7">
    <source>
        <dbReference type="ARBA" id="ARBA00022729"/>
    </source>
</evidence>
<evidence type="ECO:0000313" key="28">
    <source>
        <dbReference type="EMBL" id="MCL7039808.1"/>
    </source>
</evidence>
<protein>
    <recommendedName>
        <fullName evidence="2">non-specific serine/threonine protein kinase</fullName>
        <ecNumber evidence="2">2.7.11.1</ecNumber>
    </recommendedName>
</protein>
<dbReference type="InterPro" id="IPR038357">
    <property type="entry name" value="KEN_sf"/>
</dbReference>
<dbReference type="GO" id="GO:0006397">
    <property type="term" value="P:mRNA processing"/>
    <property type="evidence" value="ECO:0007669"/>
    <property type="project" value="UniProtKB-KW"/>
</dbReference>
<evidence type="ECO:0000256" key="21">
    <source>
        <dbReference type="ARBA" id="ARBA00023268"/>
    </source>
</evidence>
<dbReference type="PROSITE" id="PS50011">
    <property type="entry name" value="PROTEIN_KINASE_DOM"/>
    <property type="match status" value="1"/>
</dbReference>
<evidence type="ECO:0000256" key="13">
    <source>
        <dbReference type="ARBA" id="ARBA00022989"/>
    </source>
</evidence>
<proteinExistence type="predicted"/>
<dbReference type="SMART" id="SM00220">
    <property type="entry name" value="S_TKc"/>
    <property type="match status" value="1"/>
</dbReference>
<dbReference type="EC" id="2.7.11.1" evidence="2"/>
<evidence type="ECO:0000256" key="5">
    <source>
        <dbReference type="ARBA" id="ARBA00022679"/>
    </source>
</evidence>
<reference evidence="28" key="1">
    <citation type="submission" date="2022-03" db="EMBL/GenBank/DDBJ databases">
        <title>A functionally conserved STORR gene fusion in Papaver species that diverged 16.8 million years ago.</title>
        <authorList>
            <person name="Catania T."/>
        </authorList>
    </citation>
    <scope>NUCLEOTIDE SEQUENCE</scope>
    <source>
        <strain evidence="28">S-191538</strain>
    </source>
</reference>
<evidence type="ECO:0000256" key="23">
    <source>
        <dbReference type="ARBA" id="ARBA00048679"/>
    </source>
</evidence>
<dbReference type="SMART" id="SM00580">
    <property type="entry name" value="PUG"/>
    <property type="match status" value="1"/>
</dbReference>
<keyword evidence="14" id="KW-0805">Transcription regulation</keyword>
<evidence type="ECO:0000256" key="12">
    <source>
        <dbReference type="ARBA" id="ARBA00022840"/>
    </source>
</evidence>
<dbReference type="InterPro" id="IPR045133">
    <property type="entry name" value="IRE1/2-like"/>
</dbReference>
<evidence type="ECO:0000256" key="10">
    <source>
        <dbReference type="ARBA" id="ARBA00022801"/>
    </source>
</evidence>
<keyword evidence="3" id="KW-0723">Serine/threonine-protein kinase</keyword>
<evidence type="ECO:0000256" key="1">
    <source>
        <dbReference type="ARBA" id="ARBA00004115"/>
    </source>
</evidence>
<dbReference type="Pfam" id="PF13360">
    <property type="entry name" value="PQQ_2"/>
    <property type="match status" value="1"/>
</dbReference>
<evidence type="ECO:0000256" key="4">
    <source>
        <dbReference type="ARBA" id="ARBA00022664"/>
    </source>
</evidence>